<organism evidence="4 5">
    <name type="scientific">Plakobranchus ocellatus</name>
    <dbReference type="NCBI Taxonomy" id="259542"/>
    <lineage>
        <taxon>Eukaryota</taxon>
        <taxon>Metazoa</taxon>
        <taxon>Spiralia</taxon>
        <taxon>Lophotrochozoa</taxon>
        <taxon>Mollusca</taxon>
        <taxon>Gastropoda</taxon>
        <taxon>Heterobranchia</taxon>
        <taxon>Euthyneura</taxon>
        <taxon>Panpulmonata</taxon>
        <taxon>Sacoglossa</taxon>
        <taxon>Placobranchoidea</taxon>
        <taxon>Plakobranchidae</taxon>
        <taxon>Plakobranchus</taxon>
    </lineage>
</organism>
<dbReference type="GO" id="GO:0000981">
    <property type="term" value="F:DNA-binding transcription factor activity, RNA polymerase II-specific"/>
    <property type="evidence" value="ECO:0007669"/>
    <property type="project" value="TreeGrafter"/>
</dbReference>
<feature type="compositionally biased region" description="Acidic residues" evidence="2">
    <location>
        <begin position="952"/>
        <end position="963"/>
    </location>
</feature>
<sequence>MSHLASHLNDDLLIESSLPVELQSSNVIHPAYNLSAIPVSVINGGADHLSSRGRSYNGVSQGEPHVIITEQPQQRGFRFRYECEGPSHGGLQGTKSERSKKSYPTIKVENYIGALRVVVSLVTDEKTPRSHAHKLVGTNCKNGFCTIEIKDNSESISFPNICILHVTRKKLVDVLTERILDTIKLNKKLAANNMNIDQPITEEDQQVARQQAEDQSKNMQLSVVRLCFQVFLRNPDGTFSKMLPPIVSQPIYDSKSPGASALKICRMDKYGGCCSGNEEVFLLCEKVQKGAIDGFSIKKTYLISAGTLQSFDPTSDTCPPETKEAHNHHSNEKYAIVFKTPAYWNTNIDKAVNVLIMLQRKSDKEVSEPKAFTYFPQNRDKDNIASKKRKRIPLDGYDFGGDGGGGGYGGPGLGGDGSNGGSGDGILDPSGPGGIGGVLSGSSGGNGNNNSYMMMMQGNGIHNAATSLPTLVQEAARNPMYSRRHVQLDSDRLRVAIRSGSSPHEMLSTNNDPWINSEEIEVDAVPLSPQYIVEDNLSQPQKFPEESSANFDDEKKMSNLIQATKPPERGPQHSVSLQLPESPKVLLDTRLDSALGQSIQFEDQKTVRETDRRHGAANEDKEDASTNKSFSLCDYQSEADVKLGDALSTGMRSDEGFSETSEEVAHKDNQHISSNKKKEKSIHFKGMTQPSQLSDAVRDVTGRVAKRTITALIDYAETGDIRHLLLVQRQLMTISNKNGDLPLHLSVINSQPEALKSLVDVMCTLQDSKLHINALNHMRQTPLHIATIMDQPTIVETLLHAGADPSIADRHGNTAAHLAVANGAHRCLASLVKYLRPGQTKANPFPELNYLNFDGYSPVHLVAQSGNVNMLRILIYAQADINLPDGKSGKTALHHAVDNNDLPIAGFLLTEARTFVNARCFDGNTALHIACARQLVAMVALLITAGADQECENEEIPDPEESEVGGKAGSKADSRALDRLGMRPVDYANENEEILKILQGQTEPDSFLLDSHSLADSDEAKVLARLSLIAVKDNPASMKGAGLPSKSELPFGTYGS</sequence>
<dbReference type="Gene3D" id="2.60.40.340">
    <property type="entry name" value="Rel homology domain (RHD), DNA-binding domain"/>
    <property type="match status" value="1"/>
</dbReference>
<dbReference type="InterPro" id="IPR000451">
    <property type="entry name" value="NFkB/Dor"/>
</dbReference>
<evidence type="ECO:0000313" key="4">
    <source>
        <dbReference type="EMBL" id="GFN89059.1"/>
    </source>
</evidence>
<protein>
    <submittedName>
        <fullName evidence="4">Nuclear factor NF-kappa-b p105 subunit</fullName>
    </submittedName>
</protein>
<dbReference type="InterPro" id="IPR011539">
    <property type="entry name" value="RHD_DNA_bind_dom"/>
</dbReference>
<dbReference type="InterPro" id="IPR013783">
    <property type="entry name" value="Ig-like_fold"/>
</dbReference>
<dbReference type="InterPro" id="IPR037059">
    <property type="entry name" value="RHD_DNA_bind_dom_sf"/>
</dbReference>
<dbReference type="InterPro" id="IPR036770">
    <property type="entry name" value="Ankyrin_rpt-contain_sf"/>
</dbReference>
<feature type="region of interest" description="Disordered" evidence="2">
    <location>
        <begin position="952"/>
        <end position="972"/>
    </location>
</feature>
<evidence type="ECO:0000256" key="1">
    <source>
        <dbReference type="PROSITE-ProRule" id="PRU00023"/>
    </source>
</evidence>
<dbReference type="Proteomes" id="UP000735302">
    <property type="component" value="Unassembled WGS sequence"/>
</dbReference>
<feature type="region of interest" description="Disordered" evidence="2">
    <location>
        <begin position="658"/>
        <end position="682"/>
    </location>
</feature>
<dbReference type="PROSITE" id="PS50088">
    <property type="entry name" value="ANK_REPEAT"/>
    <property type="match status" value="3"/>
</dbReference>
<dbReference type="InterPro" id="IPR002110">
    <property type="entry name" value="Ankyrin_rpt"/>
</dbReference>
<dbReference type="PANTHER" id="PTHR24169:SF28">
    <property type="entry name" value="NUCLEAR FACTOR NF-KAPPA-B P110 SUBUNIT"/>
    <property type="match status" value="1"/>
</dbReference>
<dbReference type="SUPFAM" id="SSF49417">
    <property type="entry name" value="p53-like transcription factors"/>
    <property type="match status" value="1"/>
</dbReference>
<proteinExistence type="predicted"/>
<keyword evidence="1" id="KW-0040">ANK repeat</keyword>
<dbReference type="InterPro" id="IPR032397">
    <property type="entry name" value="RHD_dimer"/>
</dbReference>
<dbReference type="Pfam" id="PF16179">
    <property type="entry name" value="RHD_dimer"/>
    <property type="match status" value="1"/>
</dbReference>
<dbReference type="Pfam" id="PF00554">
    <property type="entry name" value="RHD_DNA_bind"/>
    <property type="match status" value="1"/>
</dbReference>
<accession>A0AAV3Z0Z2</accession>
<dbReference type="GO" id="GO:0000978">
    <property type="term" value="F:RNA polymerase II cis-regulatory region sequence-specific DNA binding"/>
    <property type="evidence" value="ECO:0007669"/>
    <property type="project" value="TreeGrafter"/>
</dbReference>
<dbReference type="Pfam" id="PF00023">
    <property type="entry name" value="Ank"/>
    <property type="match status" value="1"/>
</dbReference>
<dbReference type="InterPro" id="IPR030492">
    <property type="entry name" value="RHD_CS"/>
</dbReference>
<feature type="domain" description="RHD" evidence="3">
    <location>
        <begin position="61"/>
        <end position="258"/>
    </location>
</feature>
<dbReference type="Pfam" id="PF12796">
    <property type="entry name" value="Ank_2"/>
    <property type="match status" value="2"/>
</dbReference>
<feature type="repeat" description="ANK" evidence="1">
    <location>
        <begin position="922"/>
        <end position="954"/>
    </location>
</feature>
<feature type="repeat" description="ANK" evidence="1">
    <location>
        <begin position="778"/>
        <end position="810"/>
    </location>
</feature>
<dbReference type="PROSITE" id="PS50297">
    <property type="entry name" value="ANK_REP_REGION"/>
    <property type="match status" value="3"/>
</dbReference>
<dbReference type="Gene3D" id="2.60.40.10">
    <property type="entry name" value="Immunoglobulins"/>
    <property type="match status" value="1"/>
</dbReference>
<name>A0AAV3Z0Z2_9GAST</name>
<feature type="region of interest" description="Disordered" evidence="2">
    <location>
        <begin position="407"/>
        <end position="442"/>
    </location>
</feature>
<dbReference type="PROSITE" id="PS50254">
    <property type="entry name" value="REL_2"/>
    <property type="match status" value="1"/>
</dbReference>
<dbReference type="PRINTS" id="PR00057">
    <property type="entry name" value="NFKBTNSCPFCT"/>
</dbReference>
<dbReference type="SMART" id="SM00429">
    <property type="entry name" value="IPT"/>
    <property type="match status" value="1"/>
</dbReference>
<feature type="region of interest" description="Disordered" evidence="2">
    <location>
        <begin position="1036"/>
        <end position="1056"/>
    </location>
</feature>
<feature type="repeat" description="ANK" evidence="1">
    <location>
        <begin position="854"/>
        <end position="886"/>
    </location>
</feature>
<dbReference type="InterPro" id="IPR014756">
    <property type="entry name" value="Ig_E-set"/>
</dbReference>
<dbReference type="Gene3D" id="1.25.40.20">
    <property type="entry name" value="Ankyrin repeat-containing domain"/>
    <property type="match status" value="1"/>
</dbReference>
<feature type="compositionally biased region" description="Basic and acidic residues" evidence="2">
    <location>
        <begin position="602"/>
        <end position="625"/>
    </location>
</feature>
<dbReference type="GO" id="GO:0005737">
    <property type="term" value="C:cytoplasm"/>
    <property type="evidence" value="ECO:0007669"/>
    <property type="project" value="InterPro"/>
</dbReference>
<dbReference type="SUPFAM" id="SSF48403">
    <property type="entry name" value="Ankyrin repeat"/>
    <property type="match status" value="1"/>
</dbReference>
<dbReference type="PROSITE" id="PS01204">
    <property type="entry name" value="REL_1"/>
    <property type="match status" value="1"/>
</dbReference>
<dbReference type="EMBL" id="BLXT01001916">
    <property type="protein sequence ID" value="GFN89059.1"/>
    <property type="molecule type" value="Genomic_DNA"/>
</dbReference>
<gene>
    <name evidence="4" type="ORF">PoB_001556500</name>
</gene>
<feature type="compositionally biased region" description="Gly residues" evidence="2">
    <location>
        <begin position="431"/>
        <end position="442"/>
    </location>
</feature>
<evidence type="ECO:0000256" key="2">
    <source>
        <dbReference type="SAM" id="MobiDB-lite"/>
    </source>
</evidence>
<keyword evidence="5" id="KW-1185">Reference proteome</keyword>
<evidence type="ECO:0000259" key="3">
    <source>
        <dbReference type="PROSITE" id="PS50254"/>
    </source>
</evidence>
<dbReference type="PANTHER" id="PTHR24169">
    <property type="entry name" value="NUCLEAR FACTOR NF-KAPPA-B PROTEIN"/>
    <property type="match status" value="1"/>
</dbReference>
<dbReference type="InterPro" id="IPR002909">
    <property type="entry name" value="IPT_dom"/>
</dbReference>
<feature type="compositionally biased region" description="Gly residues" evidence="2">
    <location>
        <begin position="407"/>
        <end position="424"/>
    </location>
</feature>
<feature type="region of interest" description="Disordered" evidence="2">
    <location>
        <begin position="536"/>
        <end position="555"/>
    </location>
</feature>
<feature type="region of interest" description="Disordered" evidence="2">
    <location>
        <begin position="602"/>
        <end position="629"/>
    </location>
</feature>
<dbReference type="AlphaFoldDB" id="A0AAV3Z0Z2"/>
<dbReference type="SUPFAM" id="SSF81296">
    <property type="entry name" value="E set domains"/>
    <property type="match status" value="1"/>
</dbReference>
<evidence type="ECO:0000313" key="5">
    <source>
        <dbReference type="Proteomes" id="UP000735302"/>
    </source>
</evidence>
<reference evidence="4 5" key="1">
    <citation type="journal article" date="2021" name="Elife">
        <title>Chloroplast acquisition without the gene transfer in kleptoplastic sea slugs, Plakobranchus ocellatus.</title>
        <authorList>
            <person name="Maeda T."/>
            <person name="Takahashi S."/>
            <person name="Yoshida T."/>
            <person name="Shimamura S."/>
            <person name="Takaki Y."/>
            <person name="Nagai Y."/>
            <person name="Toyoda A."/>
            <person name="Suzuki Y."/>
            <person name="Arimoto A."/>
            <person name="Ishii H."/>
            <person name="Satoh N."/>
            <person name="Nishiyama T."/>
            <person name="Hasebe M."/>
            <person name="Maruyama T."/>
            <person name="Minagawa J."/>
            <person name="Obokata J."/>
            <person name="Shigenobu S."/>
        </authorList>
    </citation>
    <scope>NUCLEOTIDE SEQUENCE [LARGE SCALE GENOMIC DNA]</scope>
</reference>
<dbReference type="SMART" id="SM00248">
    <property type="entry name" value="ANK"/>
    <property type="match status" value="6"/>
</dbReference>
<dbReference type="InterPro" id="IPR008967">
    <property type="entry name" value="p53-like_TF_DNA-bd_sf"/>
</dbReference>
<comment type="caution">
    <text evidence="4">The sequence shown here is derived from an EMBL/GenBank/DDBJ whole genome shotgun (WGS) entry which is preliminary data.</text>
</comment>